<evidence type="ECO:0000313" key="5">
    <source>
        <dbReference type="EMBL" id="KAJ5379919.1"/>
    </source>
</evidence>
<dbReference type="GeneID" id="81434455"/>
<evidence type="ECO:0000256" key="3">
    <source>
        <dbReference type="ARBA" id="ARBA00023002"/>
    </source>
</evidence>
<evidence type="ECO:0000256" key="2">
    <source>
        <dbReference type="ARBA" id="ARBA00022827"/>
    </source>
</evidence>
<keyword evidence="2" id="KW-0274">FAD</keyword>
<dbReference type="InterPro" id="IPR036188">
    <property type="entry name" value="FAD/NAD-bd_sf"/>
</dbReference>
<proteinExistence type="predicted"/>
<keyword evidence="3" id="KW-0560">Oxidoreductase</keyword>
<dbReference type="Pfam" id="PF01494">
    <property type="entry name" value="FAD_binding_3"/>
    <property type="match status" value="2"/>
</dbReference>
<gene>
    <name evidence="5" type="ORF">N7496_002347</name>
</gene>
<dbReference type="SUPFAM" id="SSF51905">
    <property type="entry name" value="FAD/NAD(P)-binding domain"/>
    <property type="match status" value="1"/>
</dbReference>
<evidence type="ECO:0000313" key="6">
    <source>
        <dbReference type="Proteomes" id="UP001147782"/>
    </source>
</evidence>
<feature type="domain" description="FAD-binding" evidence="4">
    <location>
        <begin position="297"/>
        <end position="362"/>
    </location>
</feature>
<comment type="caution">
    <text evidence="5">The sequence shown here is derived from an EMBL/GenBank/DDBJ whole genome shotgun (WGS) entry which is preliminary data.</text>
</comment>
<evidence type="ECO:0000256" key="1">
    <source>
        <dbReference type="ARBA" id="ARBA00022630"/>
    </source>
</evidence>
<feature type="domain" description="FAD-binding" evidence="4">
    <location>
        <begin position="1"/>
        <end position="189"/>
    </location>
</feature>
<dbReference type="AlphaFoldDB" id="A0A9W9SLJ8"/>
<dbReference type="RefSeq" id="XP_056557490.1">
    <property type="nucleotide sequence ID" value="XM_056695278.1"/>
</dbReference>
<keyword evidence="1" id="KW-0285">Flavoprotein</keyword>
<accession>A0A9W9SLJ8</accession>
<dbReference type="GO" id="GO:0016491">
    <property type="term" value="F:oxidoreductase activity"/>
    <property type="evidence" value="ECO:0007669"/>
    <property type="project" value="UniProtKB-KW"/>
</dbReference>
<keyword evidence="6" id="KW-1185">Reference proteome</keyword>
<dbReference type="OrthoDB" id="10016252at2759"/>
<sequence>MLSAYLGKMNISNIVLEKGAEITTDPRGIALDEDGIRLLQGAGLYSSVYSEIGTCMHIFKFIGGKDPVLDKRAFIEMDYGTTEGGTGHVGFICHKQPALEKCLRDAMASSKYCDLRSGCEVTSLSEDDQGTLCHYRDATGQERQIRSRFFIGADGKTGFTRKQYLEPRGILMEQAHQSFYEETWVALNWKISLPNEKTHPDFPLWRLGYTPEQVYDLFFPSNFRFICNPNRPSVCGRFGLPSDRLWRFEFVVQKGEDGDEMAKPEMIKKVVFPYITHPGKRYGIPQDIVFPDDCIQVLRSRPFRFSARSCNRWSDGRVVLCGDAAHVFPPFGGQGIASGFRDAVSLAWRLALLCRVQAKDSGFHKQVLKAWYEERKQQLEKSLASTIENGKFVTEGNPLKIFVRNVYLWFVQLVPSWRHELSLGRRKEGLVRYEHSSGMPFIPEYNGGLCLPQVYCRSMGSSNTEVCFTDDVIFGPGKSGLFQLLVYVKTSEEISSAREIALDIDDLSHGEILASEATFLVEDISCAPCKVGHEVFRLASGEEFAQSQLCTNRPRPAFYDPLCLGKALKGRRFTIVRPDRFIFASCDSREDLGKIARAAASQLRG</sequence>
<dbReference type="Proteomes" id="UP001147782">
    <property type="component" value="Unassembled WGS sequence"/>
</dbReference>
<dbReference type="PANTHER" id="PTHR43476:SF3">
    <property type="entry name" value="FAD-BINDING MONOOXYGENASE"/>
    <property type="match status" value="1"/>
</dbReference>
<dbReference type="Gene3D" id="3.50.50.60">
    <property type="entry name" value="FAD/NAD(P)-binding domain"/>
    <property type="match status" value="2"/>
</dbReference>
<dbReference type="InterPro" id="IPR002938">
    <property type="entry name" value="FAD-bd"/>
</dbReference>
<evidence type="ECO:0000259" key="4">
    <source>
        <dbReference type="Pfam" id="PF01494"/>
    </source>
</evidence>
<dbReference type="PANTHER" id="PTHR43476">
    <property type="entry name" value="3-(3-HYDROXY-PHENYL)PROPIONATE/3-HYDROXYCINNAMIC ACID HYDROXYLASE"/>
    <property type="match status" value="1"/>
</dbReference>
<dbReference type="InterPro" id="IPR050631">
    <property type="entry name" value="PheA/TfdB_FAD_monoxygenase"/>
</dbReference>
<protein>
    <recommendedName>
        <fullName evidence="4">FAD-binding domain-containing protein</fullName>
    </recommendedName>
</protein>
<name>A0A9W9SLJ8_9EURO</name>
<reference evidence="5" key="2">
    <citation type="journal article" date="2023" name="IMA Fungus">
        <title>Comparative genomic study of the Penicillium genus elucidates a diverse pangenome and 15 lateral gene transfer events.</title>
        <authorList>
            <person name="Petersen C."/>
            <person name="Sorensen T."/>
            <person name="Nielsen M.R."/>
            <person name="Sondergaard T.E."/>
            <person name="Sorensen J.L."/>
            <person name="Fitzpatrick D.A."/>
            <person name="Frisvad J.C."/>
            <person name="Nielsen K.L."/>
        </authorList>
    </citation>
    <scope>NUCLEOTIDE SEQUENCE</scope>
    <source>
        <strain evidence="5">IBT 29864</strain>
    </source>
</reference>
<dbReference type="EMBL" id="JAPZBS010000002">
    <property type="protein sequence ID" value="KAJ5379919.1"/>
    <property type="molecule type" value="Genomic_DNA"/>
</dbReference>
<reference evidence="5" key="1">
    <citation type="submission" date="2022-11" db="EMBL/GenBank/DDBJ databases">
        <authorList>
            <person name="Petersen C."/>
        </authorList>
    </citation>
    <scope>NUCLEOTIDE SEQUENCE</scope>
    <source>
        <strain evidence="5">IBT 29864</strain>
    </source>
</reference>
<organism evidence="5 6">
    <name type="scientific">Penicillium cataractarum</name>
    <dbReference type="NCBI Taxonomy" id="2100454"/>
    <lineage>
        <taxon>Eukaryota</taxon>
        <taxon>Fungi</taxon>
        <taxon>Dikarya</taxon>
        <taxon>Ascomycota</taxon>
        <taxon>Pezizomycotina</taxon>
        <taxon>Eurotiomycetes</taxon>
        <taxon>Eurotiomycetidae</taxon>
        <taxon>Eurotiales</taxon>
        <taxon>Aspergillaceae</taxon>
        <taxon>Penicillium</taxon>
    </lineage>
</organism>
<dbReference type="GO" id="GO:0071949">
    <property type="term" value="F:FAD binding"/>
    <property type="evidence" value="ECO:0007669"/>
    <property type="project" value="InterPro"/>
</dbReference>